<keyword evidence="4" id="KW-1185">Reference proteome</keyword>
<evidence type="ECO:0000313" key="3">
    <source>
        <dbReference type="EMBL" id="GGB56202.1"/>
    </source>
</evidence>
<dbReference type="InterPro" id="IPR000873">
    <property type="entry name" value="AMP-dep_synth/lig_dom"/>
</dbReference>
<accession>A0ABQ1J2G5</accession>
<evidence type="ECO:0000259" key="2">
    <source>
        <dbReference type="Pfam" id="PF00501"/>
    </source>
</evidence>
<dbReference type="PROSITE" id="PS00455">
    <property type="entry name" value="AMP_BINDING"/>
    <property type="match status" value="1"/>
</dbReference>
<proteinExistence type="predicted"/>
<sequence length="331" mass="34781">MTRPDQTLHAANLAFEHPRVIDLVARGAMLNPDGTALVHLNTPDDVGTAPIAHDRLMGLLSAAAGRFRVLAQNENDGAGDSGPVVAILVPSCPSLVVALWAAMWAGVAMPLNLLFSREAIAAQLAASGARLLIVPPAGAPAGLYEKVAGLDAEIPGLRIVTATVDGTVAFDGETLEPDPDWRSRLTEGRASADPDRVAALYPTGGTTGAPKLARLTERNMVASAIGSMLSIDYRADDRVLAGLPLFHVGGAFVGCLASFAAGAAMIIPTLAGFGIRRWWRASGRSSNATASPSAPWCRPAWVLWRRCRPVAPICRRCASLAPVRRPVRPRC</sequence>
<comment type="caution">
    <text evidence="3">The sequence shown here is derived from an EMBL/GenBank/DDBJ whole genome shotgun (WGS) entry which is preliminary data.</text>
</comment>
<keyword evidence="1" id="KW-0812">Transmembrane</keyword>
<dbReference type="Pfam" id="PF00501">
    <property type="entry name" value="AMP-binding"/>
    <property type="match status" value="1"/>
</dbReference>
<keyword evidence="1" id="KW-1133">Transmembrane helix</keyword>
<dbReference type="Gene3D" id="3.40.50.980">
    <property type="match status" value="2"/>
</dbReference>
<dbReference type="EMBL" id="BMDZ01000065">
    <property type="protein sequence ID" value="GGB56202.1"/>
    <property type="molecule type" value="Genomic_DNA"/>
</dbReference>
<keyword evidence="1" id="KW-0472">Membrane</keyword>
<dbReference type="InterPro" id="IPR020845">
    <property type="entry name" value="AMP-binding_CS"/>
</dbReference>
<gene>
    <name evidence="3" type="ORF">GCM10011505_41410</name>
</gene>
<organism evidence="3 4">
    <name type="scientific">Tistrella bauzanensis</name>
    <dbReference type="NCBI Taxonomy" id="657419"/>
    <lineage>
        <taxon>Bacteria</taxon>
        <taxon>Pseudomonadati</taxon>
        <taxon>Pseudomonadota</taxon>
        <taxon>Alphaproteobacteria</taxon>
        <taxon>Geminicoccales</taxon>
        <taxon>Geminicoccaceae</taxon>
        <taxon>Tistrella</taxon>
    </lineage>
</organism>
<dbReference type="PANTHER" id="PTHR43201">
    <property type="entry name" value="ACYL-COA SYNTHETASE"/>
    <property type="match status" value="1"/>
</dbReference>
<evidence type="ECO:0000256" key="1">
    <source>
        <dbReference type="SAM" id="Phobius"/>
    </source>
</evidence>
<dbReference type="RefSeq" id="WP_268237187.1">
    <property type="nucleotide sequence ID" value="NZ_BMDZ01000065.1"/>
</dbReference>
<protein>
    <recommendedName>
        <fullName evidence="2">AMP-dependent synthetase/ligase domain-containing protein</fullName>
    </recommendedName>
</protein>
<evidence type="ECO:0000313" key="4">
    <source>
        <dbReference type="Proteomes" id="UP000603352"/>
    </source>
</evidence>
<reference evidence="4" key="1">
    <citation type="journal article" date="2019" name="Int. J. Syst. Evol. Microbiol.">
        <title>The Global Catalogue of Microorganisms (GCM) 10K type strain sequencing project: providing services to taxonomists for standard genome sequencing and annotation.</title>
        <authorList>
            <consortium name="The Broad Institute Genomics Platform"/>
            <consortium name="The Broad Institute Genome Sequencing Center for Infectious Disease"/>
            <person name="Wu L."/>
            <person name="Ma J."/>
        </authorList>
    </citation>
    <scope>NUCLEOTIDE SEQUENCE [LARGE SCALE GENOMIC DNA]</scope>
    <source>
        <strain evidence="4">CGMCC 1.10188</strain>
    </source>
</reference>
<dbReference type="PANTHER" id="PTHR43201:SF32">
    <property type="entry name" value="2-SUCCINYLBENZOATE--COA LIGASE, CHLOROPLASTIC_PEROXISOMAL"/>
    <property type="match status" value="1"/>
</dbReference>
<dbReference type="Proteomes" id="UP000603352">
    <property type="component" value="Unassembled WGS sequence"/>
</dbReference>
<name>A0ABQ1J2G5_9PROT</name>
<feature type="domain" description="AMP-dependent synthetase/ligase" evidence="2">
    <location>
        <begin position="81"/>
        <end position="270"/>
    </location>
</feature>
<dbReference type="SUPFAM" id="SSF56801">
    <property type="entry name" value="Acetyl-CoA synthetase-like"/>
    <property type="match status" value="1"/>
</dbReference>
<feature type="transmembrane region" description="Helical" evidence="1">
    <location>
        <begin position="251"/>
        <end position="275"/>
    </location>
</feature>